<protein>
    <recommendedName>
        <fullName evidence="4">AA1-like domain-containing protein</fullName>
    </recommendedName>
</protein>
<comment type="caution">
    <text evidence="2">The sequence shown here is derived from an EMBL/GenBank/DDBJ whole genome shotgun (WGS) entry which is preliminary data.</text>
</comment>
<dbReference type="EMBL" id="JAPQKL010000005">
    <property type="protein sequence ID" value="KAJ5129169.1"/>
    <property type="molecule type" value="Genomic_DNA"/>
</dbReference>
<keyword evidence="3" id="KW-1185">Reference proteome</keyword>
<reference evidence="2" key="2">
    <citation type="journal article" date="2023" name="IMA Fungus">
        <title>Comparative genomic study of the Penicillium genus elucidates a diverse pangenome and 15 lateral gene transfer events.</title>
        <authorList>
            <person name="Petersen C."/>
            <person name="Sorensen T."/>
            <person name="Nielsen M.R."/>
            <person name="Sondergaard T.E."/>
            <person name="Sorensen J.L."/>
            <person name="Fitzpatrick D.A."/>
            <person name="Frisvad J.C."/>
            <person name="Nielsen K.L."/>
        </authorList>
    </citation>
    <scope>NUCLEOTIDE SEQUENCE</scope>
    <source>
        <strain evidence="2">IBT 22155</strain>
    </source>
</reference>
<evidence type="ECO:0000313" key="2">
    <source>
        <dbReference type="EMBL" id="KAJ5129169.1"/>
    </source>
</evidence>
<dbReference type="GeneID" id="81405122"/>
<dbReference type="RefSeq" id="XP_056519548.1">
    <property type="nucleotide sequence ID" value="XM_056665952.1"/>
</dbReference>
<organism evidence="2 3">
    <name type="scientific">Penicillium bovifimosum</name>
    <dbReference type="NCBI Taxonomy" id="126998"/>
    <lineage>
        <taxon>Eukaryota</taxon>
        <taxon>Fungi</taxon>
        <taxon>Dikarya</taxon>
        <taxon>Ascomycota</taxon>
        <taxon>Pezizomycotina</taxon>
        <taxon>Eurotiomycetes</taxon>
        <taxon>Eurotiomycetidae</taxon>
        <taxon>Eurotiales</taxon>
        <taxon>Aspergillaceae</taxon>
        <taxon>Penicillium</taxon>
    </lineage>
</organism>
<dbReference type="AlphaFoldDB" id="A0A9W9KZL6"/>
<sequence>MKFTAASILLAASSAFASPVVERGSSIQVSDFWARAGLGSSASMHFVVTDANYPDDTPTDCNLLWSYGSSPKLNARCNNGQYYIRFPDGPVNFDQFTLELERVSGPIPEHGSALLKSGTEWACEDNPQEGVVRYCAHYGVLNIAV</sequence>
<dbReference type="OrthoDB" id="4416590at2759"/>
<feature type="chain" id="PRO_5040830018" description="AA1-like domain-containing protein" evidence="1">
    <location>
        <begin position="18"/>
        <end position="145"/>
    </location>
</feature>
<keyword evidence="1" id="KW-0732">Signal</keyword>
<dbReference type="Proteomes" id="UP001149079">
    <property type="component" value="Unassembled WGS sequence"/>
</dbReference>
<name>A0A9W9KZL6_9EURO</name>
<accession>A0A9W9KZL6</accession>
<evidence type="ECO:0008006" key="4">
    <source>
        <dbReference type="Google" id="ProtNLM"/>
    </source>
</evidence>
<proteinExistence type="predicted"/>
<reference evidence="2" key="1">
    <citation type="submission" date="2022-11" db="EMBL/GenBank/DDBJ databases">
        <authorList>
            <person name="Petersen C."/>
        </authorList>
    </citation>
    <scope>NUCLEOTIDE SEQUENCE</scope>
    <source>
        <strain evidence="2">IBT 22155</strain>
    </source>
</reference>
<evidence type="ECO:0000256" key="1">
    <source>
        <dbReference type="SAM" id="SignalP"/>
    </source>
</evidence>
<evidence type="ECO:0000313" key="3">
    <source>
        <dbReference type="Proteomes" id="UP001149079"/>
    </source>
</evidence>
<gene>
    <name evidence="2" type="ORF">N7515_005208</name>
</gene>
<feature type="signal peptide" evidence="1">
    <location>
        <begin position="1"/>
        <end position="17"/>
    </location>
</feature>